<dbReference type="OrthoDB" id="5867767at2759"/>
<proteinExistence type="predicted"/>
<evidence type="ECO:0000256" key="1">
    <source>
        <dbReference type="SAM" id="Phobius"/>
    </source>
</evidence>
<feature type="transmembrane region" description="Helical" evidence="1">
    <location>
        <begin position="33"/>
        <end position="55"/>
    </location>
</feature>
<feature type="transmembrane region" description="Helical" evidence="1">
    <location>
        <begin position="76"/>
        <end position="96"/>
    </location>
</feature>
<feature type="transmembrane region" description="Helical" evidence="1">
    <location>
        <begin position="148"/>
        <end position="168"/>
    </location>
</feature>
<keyword evidence="1" id="KW-0472">Membrane</keyword>
<dbReference type="Proteomes" id="UP000582659">
    <property type="component" value="Unassembled WGS sequence"/>
</dbReference>
<dbReference type="Proteomes" id="UP000659654">
    <property type="component" value="Unassembled WGS sequence"/>
</dbReference>
<dbReference type="EMBL" id="CAJFCV020000002">
    <property type="protein sequence ID" value="CAG9093853.1"/>
    <property type="molecule type" value="Genomic_DNA"/>
</dbReference>
<dbReference type="AlphaFoldDB" id="A0A811KFL5"/>
<feature type="transmembrane region" description="Helical" evidence="1">
    <location>
        <begin position="116"/>
        <end position="136"/>
    </location>
</feature>
<accession>A0A811KFL5</accession>
<reference evidence="2" key="1">
    <citation type="submission" date="2020-09" db="EMBL/GenBank/DDBJ databases">
        <authorList>
            <person name="Kikuchi T."/>
        </authorList>
    </citation>
    <scope>NUCLEOTIDE SEQUENCE</scope>
    <source>
        <strain evidence="2">Ka4C1</strain>
    </source>
</reference>
<sequence length="169" mass="19032">MSACSVCPLLMTCSVEAGMILHRNRVNARRVILLSFYGLSILLSILLFFFAGIYCRLGHCTITWTEQNRQYAQASPIFPMFVACLTLLLSLSWLISNSCYMDSPCMQDYNCLEMPTAVFCSLMAGICAVIEIHYSFDYSYIYWSEKWTFAAADAVAMVFLHAAIAFALT</sequence>
<evidence type="ECO:0000313" key="2">
    <source>
        <dbReference type="EMBL" id="CAD5213990.1"/>
    </source>
</evidence>
<organism evidence="2 3">
    <name type="scientific">Bursaphelenchus xylophilus</name>
    <name type="common">Pinewood nematode worm</name>
    <name type="synonym">Aphelenchoides xylophilus</name>
    <dbReference type="NCBI Taxonomy" id="6326"/>
    <lineage>
        <taxon>Eukaryota</taxon>
        <taxon>Metazoa</taxon>
        <taxon>Ecdysozoa</taxon>
        <taxon>Nematoda</taxon>
        <taxon>Chromadorea</taxon>
        <taxon>Rhabditida</taxon>
        <taxon>Tylenchina</taxon>
        <taxon>Tylenchomorpha</taxon>
        <taxon>Aphelenchoidea</taxon>
        <taxon>Aphelenchoididae</taxon>
        <taxon>Bursaphelenchus</taxon>
    </lineage>
</organism>
<dbReference type="EMBL" id="CAJFDI010000002">
    <property type="protein sequence ID" value="CAD5213990.1"/>
    <property type="molecule type" value="Genomic_DNA"/>
</dbReference>
<name>A0A811KFL5_BURXY</name>
<keyword evidence="1" id="KW-1133">Transmembrane helix</keyword>
<keyword evidence="3" id="KW-1185">Reference proteome</keyword>
<evidence type="ECO:0000313" key="3">
    <source>
        <dbReference type="Proteomes" id="UP000659654"/>
    </source>
</evidence>
<keyword evidence="1" id="KW-0812">Transmembrane</keyword>
<comment type="caution">
    <text evidence="2">The sequence shown here is derived from an EMBL/GenBank/DDBJ whole genome shotgun (WGS) entry which is preliminary data.</text>
</comment>
<gene>
    <name evidence="2" type="ORF">BXYJ_LOCUS3306</name>
</gene>
<protein>
    <submittedName>
        <fullName evidence="2">(pine wood nematode) hypothetical protein</fullName>
    </submittedName>
</protein>